<comment type="caution">
    <text evidence="2">The sequence shown here is derived from an EMBL/GenBank/DDBJ whole genome shotgun (WGS) entry which is preliminary data.</text>
</comment>
<organism evidence="2 3">
    <name type="scientific">Sphagnum jensenii</name>
    <dbReference type="NCBI Taxonomy" id="128206"/>
    <lineage>
        <taxon>Eukaryota</taxon>
        <taxon>Viridiplantae</taxon>
        <taxon>Streptophyta</taxon>
        <taxon>Embryophyta</taxon>
        <taxon>Bryophyta</taxon>
        <taxon>Sphagnophytina</taxon>
        <taxon>Sphagnopsida</taxon>
        <taxon>Sphagnales</taxon>
        <taxon>Sphagnaceae</taxon>
        <taxon>Sphagnum</taxon>
    </lineage>
</organism>
<evidence type="ECO:0000259" key="1">
    <source>
        <dbReference type="PROSITE" id="PS51717"/>
    </source>
</evidence>
<accession>A0ABP0VEI9</accession>
<proteinExistence type="predicted"/>
<name>A0ABP0VEI9_9BRYO</name>
<dbReference type="Pfam" id="PF25683">
    <property type="entry name" value="URGCP_GTPase"/>
    <property type="match status" value="1"/>
</dbReference>
<feature type="non-terminal residue" evidence="2">
    <location>
        <position position="1"/>
    </location>
</feature>
<dbReference type="PROSITE" id="PS51717">
    <property type="entry name" value="G_VLIG"/>
    <property type="match status" value="1"/>
</dbReference>
<gene>
    <name evidence="2" type="ORF">CSSPJE1EN1_LOCUS27689</name>
</gene>
<dbReference type="InterPro" id="IPR030383">
    <property type="entry name" value="G_VLIG_dom"/>
</dbReference>
<keyword evidence="3" id="KW-1185">Reference proteome</keyword>
<dbReference type="InterPro" id="IPR027417">
    <property type="entry name" value="P-loop_NTPase"/>
</dbReference>
<dbReference type="EMBL" id="CAXAQS010000600">
    <property type="protein sequence ID" value="CAK9252311.1"/>
    <property type="molecule type" value="Genomic_DNA"/>
</dbReference>
<dbReference type="Proteomes" id="UP001497444">
    <property type="component" value="Unassembled WGS sequence"/>
</dbReference>
<dbReference type="Gene3D" id="3.40.50.300">
    <property type="entry name" value="P-loop containing nucleotide triphosphate hydrolases"/>
    <property type="match status" value="1"/>
</dbReference>
<dbReference type="PANTHER" id="PTHR22796:SF1">
    <property type="entry name" value="VWFA DOMAIN-CONTAINING PROTEIN"/>
    <property type="match status" value="1"/>
</dbReference>
<protein>
    <recommendedName>
        <fullName evidence="1">VLIG-type G domain-containing protein</fullName>
    </recommendedName>
</protein>
<reference evidence="2" key="1">
    <citation type="submission" date="2024-02" db="EMBL/GenBank/DDBJ databases">
        <authorList>
            <consortium name="ELIXIR-Norway"/>
            <consortium name="Elixir Norway"/>
        </authorList>
    </citation>
    <scope>NUCLEOTIDE SEQUENCE</scope>
</reference>
<dbReference type="PANTHER" id="PTHR22796">
    <property type="entry name" value="URG4-RELATED"/>
    <property type="match status" value="1"/>
</dbReference>
<dbReference type="SUPFAM" id="SSF52540">
    <property type="entry name" value="P-loop containing nucleoside triphosphate hydrolases"/>
    <property type="match status" value="1"/>
</dbReference>
<feature type="domain" description="VLIG-type G" evidence="1">
    <location>
        <begin position="215"/>
        <end position="458"/>
    </location>
</feature>
<sequence length="656" mass="75399">NLENVGNTKVAEFIETNESRILIEFIKRETCEVVKRNMSLQKGNKTHEQCSKIWAENDKLKKLIELMGNILILETKSRAKAMAHLEKELERLSARESANARLEFLSALDQLQKTIGAKSEDQVIVQQWKLQVNKALEKMDNMSLGLEHFFREIGKLYEIILANNPRNNPYANLAKKYAELLISGQAIELLDGDSGSITGSWLTAICDHVYQKNPKMKVFVVSILGLQSSGKSTLLNSLFACKFAVSVGRCTRGLFMRLLFLDENMKKKLNFDAILLIDTEGLGAPEKQNEADAERKDRLMATFAMGVSHLTIVNVLGEYMRDLTEILQIAIVAMARLEKADISPDILMVQHLTERNTEKISSASKHFGEALEKAINISDEKDVNLGVRNSKCLNTLRQTIAMGKLFRQFRPFKNGASVYSPPSEEYHQDVVDLYNSIIDIAQESKFRTDFKQWQILVQSYWDSIKSENFMRFKDVKDLQEFLQRGDIISKVKESIESSFREHSELLRSFISEKAKKMNEKNLTRESIVNDLKDKLKYIPNFCSSNPSCNRCNQVISNQTELYAFVEKKPSEHETRLTIHNFINRTREWYFKQLSQMLSAIAFGQIESAENLEKIEKRLREELKLKKKYTDSDIESIANRIWRDIEKEAAERVTQVS</sequence>
<evidence type="ECO:0000313" key="2">
    <source>
        <dbReference type="EMBL" id="CAK9252311.1"/>
    </source>
</evidence>
<evidence type="ECO:0000313" key="3">
    <source>
        <dbReference type="Proteomes" id="UP001497444"/>
    </source>
</evidence>
<feature type="non-terminal residue" evidence="2">
    <location>
        <position position="656"/>
    </location>
</feature>